<name>A0AAJ0D4M2_9PEZI</name>
<comment type="caution">
    <text evidence="3">The sequence shown here is derived from an EMBL/GenBank/DDBJ whole genome shotgun (WGS) entry which is preliminary data.</text>
</comment>
<feature type="region of interest" description="Disordered" evidence="1">
    <location>
        <begin position="1"/>
        <end position="24"/>
    </location>
</feature>
<dbReference type="PANTHER" id="PTHR35391">
    <property type="entry name" value="C2H2-TYPE DOMAIN-CONTAINING PROTEIN-RELATED"/>
    <property type="match status" value="1"/>
</dbReference>
<evidence type="ECO:0000313" key="3">
    <source>
        <dbReference type="EMBL" id="KAK3045490.1"/>
    </source>
</evidence>
<gene>
    <name evidence="3" type="ORF">LTR09_012929</name>
</gene>
<feature type="compositionally biased region" description="Basic and acidic residues" evidence="1">
    <location>
        <begin position="325"/>
        <end position="335"/>
    </location>
</feature>
<dbReference type="PANTHER" id="PTHR35391:SF5">
    <property type="entry name" value="DUF6590 DOMAIN-CONTAINING PROTEIN"/>
    <property type="match status" value="1"/>
</dbReference>
<dbReference type="Proteomes" id="UP001271007">
    <property type="component" value="Unassembled WGS sequence"/>
</dbReference>
<organism evidence="3 4">
    <name type="scientific">Extremus antarcticus</name>
    <dbReference type="NCBI Taxonomy" id="702011"/>
    <lineage>
        <taxon>Eukaryota</taxon>
        <taxon>Fungi</taxon>
        <taxon>Dikarya</taxon>
        <taxon>Ascomycota</taxon>
        <taxon>Pezizomycotina</taxon>
        <taxon>Dothideomycetes</taxon>
        <taxon>Dothideomycetidae</taxon>
        <taxon>Mycosphaerellales</taxon>
        <taxon>Extremaceae</taxon>
        <taxon>Extremus</taxon>
    </lineage>
</organism>
<dbReference type="InterPro" id="IPR046497">
    <property type="entry name" value="DUF6590"/>
</dbReference>
<reference evidence="3" key="1">
    <citation type="submission" date="2023-04" db="EMBL/GenBank/DDBJ databases">
        <title>Black Yeasts Isolated from many extreme environments.</title>
        <authorList>
            <person name="Coleine C."/>
            <person name="Stajich J.E."/>
            <person name="Selbmann L."/>
        </authorList>
    </citation>
    <scope>NUCLEOTIDE SEQUENCE</scope>
    <source>
        <strain evidence="3">CCFEE 5312</strain>
    </source>
</reference>
<evidence type="ECO:0000256" key="1">
    <source>
        <dbReference type="SAM" id="MobiDB-lite"/>
    </source>
</evidence>
<keyword evidence="4" id="KW-1185">Reference proteome</keyword>
<feature type="compositionally biased region" description="Basic and acidic residues" evidence="1">
    <location>
        <begin position="344"/>
        <end position="356"/>
    </location>
</feature>
<protein>
    <recommendedName>
        <fullName evidence="2">DUF6590 domain-containing protein</fullName>
    </recommendedName>
</protein>
<proteinExistence type="predicted"/>
<dbReference type="AlphaFoldDB" id="A0AAJ0D4M2"/>
<dbReference type="EMBL" id="JAWDJX010000227">
    <property type="protein sequence ID" value="KAK3045490.1"/>
    <property type="molecule type" value="Genomic_DNA"/>
</dbReference>
<feature type="domain" description="DUF6590" evidence="2">
    <location>
        <begin position="111"/>
        <end position="266"/>
    </location>
</feature>
<dbReference type="Pfam" id="PF20233">
    <property type="entry name" value="DUF6590"/>
    <property type="match status" value="1"/>
</dbReference>
<evidence type="ECO:0000259" key="2">
    <source>
        <dbReference type="Pfam" id="PF20233"/>
    </source>
</evidence>
<evidence type="ECO:0000313" key="4">
    <source>
        <dbReference type="Proteomes" id="UP001271007"/>
    </source>
</evidence>
<feature type="region of interest" description="Disordered" evidence="1">
    <location>
        <begin position="325"/>
        <end position="364"/>
    </location>
</feature>
<feature type="compositionally biased region" description="Polar residues" evidence="1">
    <location>
        <begin position="12"/>
        <end position="24"/>
    </location>
</feature>
<feature type="compositionally biased region" description="Pro residues" evidence="1">
    <location>
        <begin position="1"/>
        <end position="11"/>
    </location>
</feature>
<sequence length="364" mass="40060">MPTSPTFPLPQSPGSMQSPPYYSSAQPVLGMQMTPMSDVNNQLAQHPLVTVPRRNSRGTTPFSYRTSTVIGSNRQDIPKDEQELYESFQTRPRKFFRKGKVDKQFPPMGVNVFLTLWSEPAGESSSRAASAYSAMSKGSGFSNGRFGQRVFSKIRRFVIVREGGDSCTAIPINTYDGQGVAKRWVRKAEHAIIYTGKRAPAPLDSEAPNRGEVGLLPRAIRIDSDNPGEKLDTLSRVDFGKVYTIEHNVKVRSLGQVSRDSVQALQYQFDSVWASSGRPHDGLATLATSPLPTVTERPAAVALLDWAQAFGILMANNLTEDQARSVLKPDPREQKNASTSVRTPPRENDVNHHNYEEAEGGVGP</sequence>
<accession>A0AAJ0D4M2</accession>